<name>A0A6A6UDC1_9PEZI</name>
<dbReference type="Proteomes" id="UP000799302">
    <property type="component" value="Unassembled WGS sequence"/>
</dbReference>
<dbReference type="GO" id="GO:0032259">
    <property type="term" value="P:methylation"/>
    <property type="evidence" value="ECO:0007669"/>
    <property type="project" value="UniProtKB-KW"/>
</dbReference>
<evidence type="ECO:0000256" key="2">
    <source>
        <dbReference type="ARBA" id="ARBA00012003"/>
    </source>
</evidence>
<evidence type="ECO:0000313" key="7">
    <source>
        <dbReference type="Proteomes" id="UP000799302"/>
    </source>
</evidence>
<dbReference type="PANTHER" id="PTHR12303:SF6">
    <property type="entry name" value="CARNOSINE N-METHYLTRANSFERASE"/>
    <property type="match status" value="1"/>
</dbReference>
<dbReference type="OrthoDB" id="978at2759"/>
<dbReference type="InterPro" id="IPR012901">
    <property type="entry name" value="CARME"/>
</dbReference>
<evidence type="ECO:0000256" key="1">
    <source>
        <dbReference type="ARBA" id="ARBA00010086"/>
    </source>
</evidence>
<comment type="similarity">
    <text evidence="1">Belongs to the carnosine N-methyltransferase family.</text>
</comment>
<reference evidence="6" key="1">
    <citation type="journal article" date="2020" name="Stud. Mycol.">
        <title>101 Dothideomycetes genomes: a test case for predicting lifestyles and emergence of pathogens.</title>
        <authorList>
            <person name="Haridas S."/>
            <person name="Albert R."/>
            <person name="Binder M."/>
            <person name="Bloem J."/>
            <person name="Labutti K."/>
            <person name="Salamov A."/>
            <person name="Andreopoulos B."/>
            <person name="Baker S."/>
            <person name="Barry K."/>
            <person name="Bills G."/>
            <person name="Bluhm B."/>
            <person name="Cannon C."/>
            <person name="Castanera R."/>
            <person name="Culley D."/>
            <person name="Daum C."/>
            <person name="Ezra D."/>
            <person name="Gonzalez J."/>
            <person name="Henrissat B."/>
            <person name="Kuo A."/>
            <person name="Liang C."/>
            <person name="Lipzen A."/>
            <person name="Lutzoni F."/>
            <person name="Magnuson J."/>
            <person name="Mondo S."/>
            <person name="Nolan M."/>
            <person name="Ohm R."/>
            <person name="Pangilinan J."/>
            <person name="Park H.-J."/>
            <person name="Ramirez L."/>
            <person name="Alfaro M."/>
            <person name="Sun H."/>
            <person name="Tritt A."/>
            <person name="Yoshinaga Y."/>
            <person name="Zwiers L.-H."/>
            <person name="Turgeon B."/>
            <person name="Goodwin S."/>
            <person name="Spatafora J."/>
            <person name="Crous P."/>
            <person name="Grigoriev I."/>
        </authorList>
    </citation>
    <scope>NUCLEOTIDE SEQUENCE</scope>
    <source>
        <strain evidence="6">CBS 115976</strain>
    </source>
</reference>
<dbReference type="AlphaFoldDB" id="A0A6A6UDC1"/>
<sequence length="533" mass="59668">MVTAMLAPTRWPESRRGLPVTGLPNSVAQLTEPRLLPLANKSCHSSHHLSQNSSDHLQHCISLYQQTNFDQPKSIMTESLENNVSEPFESLNISDSEPIDSSRIDIPAPPSTTNGRKAPAVNLAMSRVDWSRHQFGRARIAYDSYRLDTIKTILRPREQHLSSLKKEGASNDPVMQFLNKKLSDKFTKVSKAIEAHSTICARILETSTHPLIPNLYTGKDPSTSDQAIVRSTIRQLFRDWTVEGSSERDVIFKPILTAIRAIAKNHTKSDSENFAILVPGAGLCRLAVEIAKLAPSADVIANELSYHQILAVHWILSNREARQYAIQPWALQFSNHVSASDQFRSYLVPEENSIIIAPYQQARLDVEGDKVLLRCANLTVTPYDFRQYSNLGYEASMDVVVTAFFLDTAPNVAEYVATIKHVLKTGGTWINAGPLLWNCFENGPAGKLEGDLDDHEAARARQSGSRRFEKLKEQKAFEGKVELAWDEVMELIELMGFRIEVNDPDLGEAGYIMDTDSMLQATYKVGYFQVVKL</sequence>
<organism evidence="6 7">
    <name type="scientific">Microthyrium microscopicum</name>
    <dbReference type="NCBI Taxonomy" id="703497"/>
    <lineage>
        <taxon>Eukaryota</taxon>
        <taxon>Fungi</taxon>
        <taxon>Dikarya</taxon>
        <taxon>Ascomycota</taxon>
        <taxon>Pezizomycotina</taxon>
        <taxon>Dothideomycetes</taxon>
        <taxon>Dothideomycetes incertae sedis</taxon>
        <taxon>Microthyriales</taxon>
        <taxon>Microthyriaceae</taxon>
        <taxon>Microthyrium</taxon>
    </lineage>
</organism>
<dbReference type="GO" id="GO:0030735">
    <property type="term" value="F:carnosine N-methyltransferase activity"/>
    <property type="evidence" value="ECO:0007669"/>
    <property type="project" value="UniProtKB-EC"/>
</dbReference>
<evidence type="ECO:0000313" key="6">
    <source>
        <dbReference type="EMBL" id="KAF2669108.1"/>
    </source>
</evidence>
<dbReference type="Pfam" id="PF07942">
    <property type="entry name" value="CARME"/>
    <property type="match status" value="1"/>
</dbReference>
<proteinExistence type="inferred from homology"/>
<evidence type="ECO:0000256" key="3">
    <source>
        <dbReference type="ARBA" id="ARBA00022603"/>
    </source>
</evidence>
<gene>
    <name evidence="6" type="ORF">BT63DRAFT_424819</name>
</gene>
<dbReference type="InterPro" id="IPR029063">
    <property type="entry name" value="SAM-dependent_MTases_sf"/>
</dbReference>
<dbReference type="EMBL" id="MU004235">
    <property type="protein sequence ID" value="KAF2669108.1"/>
    <property type="molecule type" value="Genomic_DNA"/>
</dbReference>
<dbReference type="EC" id="2.1.1.22" evidence="2"/>
<dbReference type="PANTHER" id="PTHR12303">
    <property type="entry name" value="CARNOSINE N-METHYLTRANSFERASE"/>
    <property type="match status" value="1"/>
</dbReference>
<evidence type="ECO:0000256" key="5">
    <source>
        <dbReference type="ARBA" id="ARBA00022691"/>
    </source>
</evidence>
<keyword evidence="3" id="KW-0489">Methyltransferase</keyword>
<accession>A0A6A6UDC1</accession>
<dbReference type="SMART" id="SM01296">
    <property type="entry name" value="N2227"/>
    <property type="match status" value="1"/>
</dbReference>
<dbReference type="SUPFAM" id="SSF53335">
    <property type="entry name" value="S-adenosyl-L-methionine-dependent methyltransferases"/>
    <property type="match status" value="1"/>
</dbReference>
<keyword evidence="7" id="KW-1185">Reference proteome</keyword>
<keyword evidence="5" id="KW-0949">S-adenosyl-L-methionine</keyword>
<protein>
    <recommendedName>
        <fullName evidence="2">carnosine N-methyltransferase</fullName>
        <ecNumber evidence="2">2.1.1.22</ecNumber>
    </recommendedName>
</protein>
<evidence type="ECO:0000256" key="4">
    <source>
        <dbReference type="ARBA" id="ARBA00022679"/>
    </source>
</evidence>
<dbReference type="Gene3D" id="3.40.50.150">
    <property type="entry name" value="Vaccinia Virus protein VP39"/>
    <property type="match status" value="1"/>
</dbReference>
<keyword evidence="4" id="KW-0808">Transferase</keyword>